<dbReference type="EMBL" id="CCEJ010000003">
    <property type="protein sequence ID" value="CDR33202.1"/>
    <property type="molecule type" value="Genomic_DNA"/>
</dbReference>
<feature type="domain" description="Suppressor of fused-like" evidence="1">
    <location>
        <begin position="33"/>
        <end position="208"/>
    </location>
</feature>
<keyword evidence="3" id="KW-1185">Reference proteome</keyword>
<dbReference type="Pfam" id="PF05076">
    <property type="entry name" value="SUFU"/>
    <property type="match status" value="1"/>
</dbReference>
<accession>A0A090CY17</accession>
<reference evidence="2" key="1">
    <citation type="submission" date="2013-12" db="EMBL/GenBank/DDBJ databases">
        <authorList>
            <person name="Linke B."/>
        </authorList>
    </citation>
    <scope>NUCLEOTIDE SEQUENCE [LARGE SCALE GENOMIC DNA]</scope>
    <source>
        <strain evidence="2">CRIB-18</strain>
    </source>
</reference>
<dbReference type="eggNOG" id="COG4859">
    <property type="taxonomic scope" value="Bacteria"/>
</dbReference>
<dbReference type="Proteomes" id="UP000031552">
    <property type="component" value="Unassembled WGS sequence"/>
</dbReference>
<dbReference type="AlphaFoldDB" id="A0A090CY17"/>
<name>A0A090CY17_9BACT</name>
<evidence type="ECO:0000259" key="1">
    <source>
        <dbReference type="Pfam" id="PF05076"/>
    </source>
</evidence>
<protein>
    <recommendedName>
        <fullName evidence="1">Suppressor of fused-like domain-containing protein</fullName>
    </recommendedName>
</protein>
<evidence type="ECO:0000313" key="3">
    <source>
        <dbReference type="Proteomes" id="UP000031552"/>
    </source>
</evidence>
<dbReference type="OrthoDB" id="4827574at2"/>
<proteinExistence type="predicted"/>
<evidence type="ECO:0000313" key="2">
    <source>
        <dbReference type="EMBL" id="CDR33202.1"/>
    </source>
</evidence>
<dbReference type="InterPro" id="IPR020941">
    <property type="entry name" value="SUFU-like_domain"/>
</dbReference>
<comment type="caution">
    <text evidence="2">The sequence shown here is derived from an EMBL/GenBank/DDBJ whole genome shotgun (WGS) entry which is preliminary data.</text>
</comment>
<reference evidence="2" key="2">
    <citation type="submission" date="2014-09" db="EMBL/GenBank/DDBJ databases">
        <title>Criblamydia sequanensis harbors a mega-plasmid encoding arsenite resistance.</title>
        <authorList>
            <person name="Bertelli C."/>
            <person name="Goesmann A."/>
            <person name="Greub G."/>
        </authorList>
    </citation>
    <scope>NUCLEOTIDE SEQUENCE [LARGE SCALE GENOMIC DNA]</scope>
    <source>
        <strain evidence="2">CRIB-18</strain>
    </source>
</reference>
<organism evidence="2 3">
    <name type="scientific">Candidatus Criblamydia sequanensis CRIB-18</name>
    <dbReference type="NCBI Taxonomy" id="1437425"/>
    <lineage>
        <taxon>Bacteria</taxon>
        <taxon>Pseudomonadati</taxon>
        <taxon>Chlamydiota</taxon>
        <taxon>Chlamydiia</taxon>
        <taxon>Parachlamydiales</taxon>
        <taxon>Candidatus Criblamydiaceae</taxon>
        <taxon>Candidatus Criblamydia</taxon>
    </lineage>
</organism>
<gene>
    <name evidence="2" type="ORF">CSEC_0363</name>
</gene>
<dbReference type="SUPFAM" id="SSF103359">
    <property type="entry name" value="Suppressor of Fused, N-terminal domain"/>
    <property type="match status" value="1"/>
</dbReference>
<sequence length="215" mass="24620">MLSDENTYDILSRHVEKFFGQVDGVLHEVSREPPHVDVLIIKATEEKPFHVLITSGMSDLPMNTPNADVPAYIELMLVLPSNWQMPKSFEIVGENQQEWHWPIDLLRYLAHFPHSYGTWLGFGHTIPNGDSFASFSNNTLLCGTIILPPCYMPKEFQKLSINKEKHIQFFSVVPLYQEEMDLKQEQGTGVLLDLFNQNGINELLIVDRVNVARLL</sequence>
<dbReference type="InterPro" id="IPR037181">
    <property type="entry name" value="SUFU_N"/>
</dbReference>